<dbReference type="Gene3D" id="3.90.1410.10">
    <property type="entry name" value="set domain protein methyltransferase, domain 1"/>
    <property type="match status" value="1"/>
</dbReference>
<dbReference type="InterPro" id="IPR001214">
    <property type="entry name" value="SET_dom"/>
</dbReference>
<keyword evidence="5" id="KW-1185">Reference proteome</keyword>
<evidence type="ECO:0000313" key="5">
    <source>
        <dbReference type="Proteomes" id="UP000095751"/>
    </source>
</evidence>
<dbReference type="CDD" id="cd10527">
    <property type="entry name" value="SET_LSMT"/>
    <property type="match status" value="1"/>
</dbReference>
<dbReference type="GO" id="GO:0016279">
    <property type="term" value="F:protein-lysine N-methyltransferase activity"/>
    <property type="evidence" value="ECO:0007669"/>
    <property type="project" value="TreeGrafter"/>
</dbReference>
<dbReference type="PANTHER" id="PTHR13271:SF140">
    <property type="entry name" value="SET DOMAIN-CONTAINING PROTEIN"/>
    <property type="match status" value="1"/>
</dbReference>
<dbReference type="Proteomes" id="UP000095751">
    <property type="component" value="Unassembled WGS sequence"/>
</dbReference>
<gene>
    <name evidence="4" type="primary">rbcS3</name>
    <name evidence="4" type="ORF">FRACYDRAFT_238689</name>
</gene>
<dbReference type="InParanoid" id="A0A1E7FD35"/>
<keyword evidence="2" id="KW-0732">Signal</keyword>
<dbReference type="PANTHER" id="PTHR13271">
    <property type="entry name" value="UNCHARACTERIZED PUTATIVE METHYLTRANSFERASE"/>
    <property type="match status" value="1"/>
</dbReference>
<reference evidence="4 5" key="1">
    <citation type="submission" date="2016-09" db="EMBL/GenBank/DDBJ databases">
        <title>Extensive genetic diversity and differential bi-allelic expression allows diatom success in the polar Southern Ocean.</title>
        <authorList>
            <consortium name="DOE Joint Genome Institute"/>
            <person name="Mock T."/>
            <person name="Otillar R.P."/>
            <person name="Strauss J."/>
            <person name="Dupont C."/>
            <person name="Frickenhaus S."/>
            <person name="Maumus F."/>
            <person name="Mcmullan M."/>
            <person name="Sanges R."/>
            <person name="Schmutz J."/>
            <person name="Toseland A."/>
            <person name="Valas R."/>
            <person name="Veluchamy A."/>
            <person name="Ward B.J."/>
            <person name="Allen A."/>
            <person name="Barry K."/>
            <person name="Falciatore A."/>
            <person name="Ferrante M."/>
            <person name="Fortunato A.E."/>
            <person name="Gloeckner G."/>
            <person name="Gruber A."/>
            <person name="Hipkin R."/>
            <person name="Janech M."/>
            <person name="Kroth P."/>
            <person name="Leese F."/>
            <person name="Lindquist E."/>
            <person name="Lyon B.R."/>
            <person name="Martin J."/>
            <person name="Mayer C."/>
            <person name="Parker M."/>
            <person name="Quesneville H."/>
            <person name="Raymond J."/>
            <person name="Uhlig C."/>
            <person name="Valentin K.U."/>
            <person name="Worden A.Z."/>
            <person name="Armbrust E.V."/>
            <person name="Bowler C."/>
            <person name="Green B."/>
            <person name="Moulton V."/>
            <person name="Van Oosterhout C."/>
            <person name="Grigoriev I."/>
        </authorList>
    </citation>
    <scope>NUCLEOTIDE SEQUENCE [LARGE SCALE GENOMIC DNA]</scope>
    <source>
        <strain evidence="4 5">CCMP1102</strain>
    </source>
</reference>
<dbReference type="EMBL" id="KV784358">
    <property type="protein sequence ID" value="OEU16102.1"/>
    <property type="molecule type" value="Genomic_DNA"/>
</dbReference>
<dbReference type="AlphaFoldDB" id="A0A1E7FD35"/>
<feature type="region of interest" description="Disordered" evidence="1">
    <location>
        <begin position="141"/>
        <end position="163"/>
    </location>
</feature>
<sequence length="403" mass="45102">MRFTSYLYLPSWRILLSFLVILQGVEVFSWNVAPNPVIATTNAADSSIIISTCDEDKIISSSLLLQEHLDRMGATRFCEIGETKFGRGLVATKDLMPGETVLRIPLSETIIVETEQSDHQGLIDDPWAGKLAVKLLERQRRGNANKDSSKYSDALPLPPPTPTRGWSVQALQTLEDVDTLQKIEIQREWQNQQWKTFGEDFTSEDNTTPGDHQRFLDALDLVSSRTIRCGSKFMLVPLLDMANHASRDEGGGFYKIIDANGPLGTRKKEIALKVGDRGINVGDEVLLDYGDRNNDEWLLYYGFLPNRNSAESLILPDSQRTITWDDVNGEDESLKDECKVVLSLSSTTLQEDIDTLNKLKQNKKHNDDQMELALNYRTARKTLLSAVAGVKTSSGFSSAFLVI</sequence>
<organism evidence="4 5">
    <name type="scientific">Fragilariopsis cylindrus CCMP1102</name>
    <dbReference type="NCBI Taxonomy" id="635003"/>
    <lineage>
        <taxon>Eukaryota</taxon>
        <taxon>Sar</taxon>
        <taxon>Stramenopiles</taxon>
        <taxon>Ochrophyta</taxon>
        <taxon>Bacillariophyta</taxon>
        <taxon>Bacillariophyceae</taxon>
        <taxon>Bacillariophycidae</taxon>
        <taxon>Bacillariales</taxon>
        <taxon>Bacillariaceae</taxon>
        <taxon>Fragilariopsis</taxon>
    </lineage>
</organism>
<dbReference type="InterPro" id="IPR046341">
    <property type="entry name" value="SET_dom_sf"/>
</dbReference>
<feature type="chain" id="PRO_5009192974" evidence="2">
    <location>
        <begin position="28"/>
        <end position="403"/>
    </location>
</feature>
<dbReference type="KEGG" id="fcy:FRACYDRAFT_238689"/>
<evidence type="ECO:0000313" key="4">
    <source>
        <dbReference type="EMBL" id="OEU16102.1"/>
    </source>
</evidence>
<proteinExistence type="predicted"/>
<evidence type="ECO:0000256" key="1">
    <source>
        <dbReference type="SAM" id="MobiDB-lite"/>
    </source>
</evidence>
<feature type="signal peptide" evidence="2">
    <location>
        <begin position="1"/>
        <end position="27"/>
    </location>
</feature>
<dbReference type="OrthoDB" id="341421at2759"/>
<evidence type="ECO:0000259" key="3">
    <source>
        <dbReference type="PROSITE" id="PS50280"/>
    </source>
</evidence>
<protein>
    <submittedName>
        <fullName evidence="4">Small subunit of ribulose-1,5-bisphosphate carboxylase</fullName>
    </submittedName>
</protein>
<accession>A0A1E7FD35</accession>
<dbReference type="SUPFAM" id="SSF82199">
    <property type="entry name" value="SET domain"/>
    <property type="match status" value="1"/>
</dbReference>
<dbReference type="PROSITE" id="PS50280">
    <property type="entry name" value="SET"/>
    <property type="match status" value="1"/>
</dbReference>
<feature type="domain" description="SET" evidence="3">
    <location>
        <begin position="76"/>
        <end position="290"/>
    </location>
</feature>
<evidence type="ECO:0000256" key="2">
    <source>
        <dbReference type="SAM" id="SignalP"/>
    </source>
</evidence>
<dbReference type="InterPro" id="IPR050600">
    <property type="entry name" value="SETD3_SETD6_MTase"/>
</dbReference>
<name>A0A1E7FD35_9STRA</name>